<evidence type="ECO:0000313" key="2">
    <source>
        <dbReference type="Proteomes" id="UP000061569"/>
    </source>
</evidence>
<dbReference type="SUPFAM" id="SSF52540">
    <property type="entry name" value="P-loop containing nucleoside triphosphate hydrolases"/>
    <property type="match status" value="1"/>
</dbReference>
<accession>A0A0S2DKW4</accession>
<protein>
    <submittedName>
        <fullName evidence="1">Sulfotransferase</fullName>
    </submittedName>
</protein>
<reference evidence="1 2" key="1">
    <citation type="submission" date="2015-11" db="EMBL/GenBank/DDBJ databases">
        <title>Genome sequences of Lysobacter enzymogenes strain C3 and Lysobacter antibioticus ATCC 29479.</title>
        <authorList>
            <person name="Kobayashi D.Y."/>
        </authorList>
    </citation>
    <scope>NUCLEOTIDE SEQUENCE [LARGE SCALE GENOMIC DNA]</scope>
    <source>
        <strain evidence="1 2">C3</strain>
    </source>
</reference>
<dbReference type="STRING" id="69.GLE_3583"/>
<organism evidence="1 2">
    <name type="scientific">Lysobacter enzymogenes</name>
    <dbReference type="NCBI Taxonomy" id="69"/>
    <lineage>
        <taxon>Bacteria</taxon>
        <taxon>Pseudomonadati</taxon>
        <taxon>Pseudomonadota</taxon>
        <taxon>Gammaproteobacteria</taxon>
        <taxon>Lysobacterales</taxon>
        <taxon>Lysobacteraceae</taxon>
        <taxon>Lysobacter</taxon>
    </lineage>
</organism>
<sequence length="268" mass="29990">MDRTTATPAPSRLVASPVFVISAVRSGSTLLRCVLDTHSRICAPHELHLPDFQVQLDTLQANVSMEAMGLDLAEVEHLLWDRMLHRLLDASGKHTIVDKTPANALRWQRLAQCWPQARFIFLVRHPSHVLDSMLAAAKGALGQELKERFGEQNERWGNPDSAQTMLLPQLSGVIQARAALPGLTVRYEELTADPARVTQDICRFLGLEWEPEMMEYGRVDHGPFKVFLGDNSERIHSGRIQASRELPAGDSVPPRLREVCQSLGYLPH</sequence>
<gene>
    <name evidence="1" type="ORF">GLE_3583</name>
</gene>
<dbReference type="Proteomes" id="UP000061569">
    <property type="component" value="Chromosome"/>
</dbReference>
<dbReference type="InterPro" id="IPR026634">
    <property type="entry name" value="TPST-like"/>
</dbReference>
<dbReference type="PATRIC" id="fig|69.6.peg.3527"/>
<proteinExistence type="predicted"/>
<dbReference type="OrthoDB" id="9766687at2"/>
<dbReference type="EMBL" id="CP013140">
    <property type="protein sequence ID" value="ALN58927.1"/>
    <property type="molecule type" value="Genomic_DNA"/>
</dbReference>
<name>A0A0S2DKW4_LYSEN</name>
<dbReference type="InterPro" id="IPR027417">
    <property type="entry name" value="P-loop_NTPase"/>
</dbReference>
<dbReference type="Gene3D" id="3.40.50.300">
    <property type="entry name" value="P-loop containing nucleotide triphosphate hydrolases"/>
    <property type="match status" value="1"/>
</dbReference>
<dbReference type="KEGG" id="lez:GLE_3583"/>
<dbReference type="GO" id="GO:0008476">
    <property type="term" value="F:protein-tyrosine sulfotransferase activity"/>
    <property type="evidence" value="ECO:0007669"/>
    <property type="project" value="InterPro"/>
</dbReference>
<dbReference type="Pfam" id="PF13469">
    <property type="entry name" value="Sulfotransfer_3"/>
    <property type="match status" value="1"/>
</dbReference>
<dbReference type="PANTHER" id="PTHR12788">
    <property type="entry name" value="PROTEIN-TYROSINE SULFOTRANSFERASE 2"/>
    <property type="match status" value="1"/>
</dbReference>
<evidence type="ECO:0000313" key="1">
    <source>
        <dbReference type="EMBL" id="ALN58927.1"/>
    </source>
</evidence>
<dbReference type="AlphaFoldDB" id="A0A0S2DKW4"/>
<dbReference type="PANTHER" id="PTHR12788:SF10">
    <property type="entry name" value="PROTEIN-TYROSINE SULFOTRANSFERASE"/>
    <property type="match status" value="1"/>
</dbReference>
<keyword evidence="1" id="KW-0808">Transferase</keyword>